<evidence type="ECO:0000259" key="9">
    <source>
        <dbReference type="Pfam" id="PF13193"/>
    </source>
</evidence>
<keyword evidence="3 10" id="KW-0436">Ligase</keyword>
<dbReference type="InterPro" id="IPR050237">
    <property type="entry name" value="ATP-dep_AMP-bd_enzyme"/>
</dbReference>
<dbReference type="InterPro" id="IPR025110">
    <property type="entry name" value="AMP-bd_C"/>
</dbReference>
<evidence type="ECO:0000256" key="6">
    <source>
        <dbReference type="ARBA" id="ARBA00039545"/>
    </source>
</evidence>
<dbReference type="RefSeq" id="WP_061149974.1">
    <property type="nucleotide sequence ID" value="NZ_FCOM02000033.1"/>
</dbReference>
<sequence>MRGIFHPIDGVIYCPPELAQRYLASGAWTDTTLGDALRATAARVPERPAYISDEATITFAELDARSERLGAALLETGLVPGDRALFQMGTTVDTAVALMGAYKAGVVPVCAVPQYREVEIGQLAAQSEPRGYFVQADFSAFDLVGFARQMFGRIASLEHLIVARGAGGEGHRTIDALIESMPLARARAMLADIRIGSEDVLSFQLSGGTTGVPKIIPRFHAEYIGHALDWMRHIGMSEASRMIWSLPLLHNAGQLYALVSTVAAGTTTVLMPRVDIARMLELIETHRVTHGLSIGPVAPQMIAYQEIARHDLSSLQLFGTMSRADSLEAHLGVPCFNLYGTTEGLLLGAGPAHDVQLRHFTQGLSGSAADEIRVLVPGTDEPVPDGEAGELCFRGPSSLRGYFRAPEASAQTLTSDGFVRTGDMVTQRLIDGVRCYAFEGRLRDNINRGGEKIGCEEVEAYVSHHPAVADAKLVAMPDALYGEKACVYLILRADHAAPTVRQLADFLIGQGLAKFKCPERIEIVDEFPVTRVGKVDKAALRHDVATRLAHEHAARADAPGIAKEGA</sequence>
<keyword evidence="11" id="KW-1185">Reference proteome</keyword>
<dbReference type="SUPFAM" id="SSF56801">
    <property type="entry name" value="Acetyl-CoA synthetase-like"/>
    <property type="match status" value="1"/>
</dbReference>
<reference evidence="10" key="1">
    <citation type="submission" date="2016-01" db="EMBL/GenBank/DDBJ databases">
        <authorList>
            <person name="Peeters C."/>
        </authorList>
    </citation>
    <scope>NUCLEOTIDE SEQUENCE [LARGE SCALE GENOMIC DNA]</scope>
    <source>
        <strain evidence="10">LMG 29317</strain>
    </source>
</reference>
<evidence type="ECO:0000256" key="4">
    <source>
        <dbReference type="ARBA" id="ARBA00023136"/>
    </source>
</evidence>
<evidence type="ECO:0000256" key="1">
    <source>
        <dbReference type="ARBA" id="ARBA00004170"/>
    </source>
</evidence>
<dbReference type="EC" id="6.2.1.3" evidence="5"/>
<comment type="subcellular location">
    <subcellularLocation>
        <location evidence="1">Membrane</location>
        <topology evidence="1">Peripheral membrane protein</topology>
    </subcellularLocation>
</comment>
<protein>
    <recommendedName>
        <fullName evidence="6">Long-chain-fatty-acid--CoA ligase</fullName>
        <ecNumber evidence="5">6.2.1.3</ecNumber>
    </recommendedName>
    <alternativeName>
        <fullName evidence="7">Long-chain acyl-CoA synthetase</fullName>
    </alternativeName>
</protein>
<dbReference type="EMBL" id="FCOM02000033">
    <property type="protein sequence ID" value="SAL80086.1"/>
    <property type="molecule type" value="Genomic_DNA"/>
</dbReference>
<dbReference type="PROSITE" id="PS00455">
    <property type="entry name" value="AMP_BINDING"/>
    <property type="match status" value="1"/>
</dbReference>
<dbReference type="Gene3D" id="3.40.50.980">
    <property type="match status" value="2"/>
</dbReference>
<evidence type="ECO:0000256" key="5">
    <source>
        <dbReference type="ARBA" id="ARBA00026121"/>
    </source>
</evidence>
<dbReference type="AlphaFoldDB" id="A0A158KG20"/>
<comment type="caution">
    <text evidence="10">The sequence shown here is derived from an EMBL/GenBank/DDBJ whole genome shotgun (WGS) entry which is preliminary data.</text>
</comment>
<organism evidence="10 11">
    <name type="scientific">Caballeronia arvi</name>
    <dbReference type="NCBI Taxonomy" id="1777135"/>
    <lineage>
        <taxon>Bacteria</taxon>
        <taxon>Pseudomonadati</taxon>
        <taxon>Pseudomonadota</taxon>
        <taxon>Betaproteobacteria</taxon>
        <taxon>Burkholderiales</taxon>
        <taxon>Burkholderiaceae</taxon>
        <taxon>Caballeronia</taxon>
    </lineage>
</organism>
<dbReference type="Proteomes" id="UP000055019">
    <property type="component" value="Unassembled WGS sequence"/>
</dbReference>
<dbReference type="OrthoDB" id="9766486at2"/>
<dbReference type="Gene3D" id="3.30.300.30">
    <property type="match status" value="1"/>
</dbReference>
<comment type="pathway">
    <text evidence="2">Lipid metabolism; fatty acid beta-oxidation.</text>
</comment>
<evidence type="ECO:0000256" key="7">
    <source>
        <dbReference type="ARBA" id="ARBA00042773"/>
    </source>
</evidence>
<gene>
    <name evidence="10" type="ORF">AWB74_05660</name>
</gene>
<dbReference type="Pfam" id="PF13193">
    <property type="entry name" value="AMP-binding_C"/>
    <property type="match status" value="1"/>
</dbReference>
<dbReference type="InterPro" id="IPR045851">
    <property type="entry name" value="AMP-bd_C_sf"/>
</dbReference>
<evidence type="ECO:0000313" key="10">
    <source>
        <dbReference type="EMBL" id="SAL80086.1"/>
    </source>
</evidence>
<dbReference type="Gene3D" id="2.30.38.10">
    <property type="entry name" value="Luciferase, Domain 3"/>
    <property type="match status" value="1"/>
</dbReference>
<evidence type="ECO:0000313" key="11">
    <source>
        <dbReference type="Proteomes" id="UP000055019"/>
    </source>
</evidence>
<dbReference type="Pfam" id="PF00501">
    <property type="entry name" value="AMP-binding"/>
    <property type="match status" value="1"/>
</dbReference>
<evidence type="ECO:0000259" key="8">
    <source>
        <dbReference type="Pfam" id="PF00501"/>
    </source>
</evidence>
<dbReference type="InterPro" id="IPR000873">
    <property type="entry name" value="AMP-dep_synth/lig_dom"/>
</dbReference>
<accession>A0A158KG20</accession>
<dbReference type="InterPro" id="IPR020845">
    <property type="entry name" value="AMP-binding_CS"/>
</dbReference>
<dbReference type="GO" id="GO:0004467">
    <property type="term" value="F:long-chain fatty acid-CoA ligase activity"/>
    <property type="evidence" value="ECO:0007669"/>
    <property type="project" value="UniProtKB-EC"/>
</dbReference>
<dbReference type="PANTHER" id="PTHR43767:SF8">
    <property type="entry name" value="LONG-CHAIN-FATTY-ACID--COA LIGASE"/>
    <property type="match status" value="1"/>
</dbReference>
<dbReference type="PANTHER" id="PTHR43767">
    <property type="entry name" value="LONG-CHAIN-FATTY-ACID--COA LIGASE"/>
    <property type="match status" value="1"/>
</dbReference>
<keyword evidence="4" id="KW-0472">Membrane</keyword>
<proteinExistence type="predicted"/>
<dbReference type="GO" id="GO:0016020">
    <property type="term" value="C:membrane"/>
    <property type="evidence" value="ECO:0007669"/>
    <property type="project" value="UniProtKB-SubCell"/>
</dbReference>
<name>A0A158KG20_9BURK</name>
<feature type="domain" description="AMP-dependent synthetase/ligase" evidence="8">
    <location>
        <begin position="38"/>
        <end position="403"/>
    </location>
</feature>
<evidence type="ECO:0000256" key="2">
    <source>
        <dbReference type="ARBA" id="ARBA00005005"/>
    </source>
</evidence>
<evidence type="ECO:0000256" key="3">
    <source>
        <dbReference type="ARBA" id="ARBA00022598"/>
    </source>
</evidence>
<feature type="domain" description="AMP-binding enzyme C-terminal" evidence="9">
    <location>
        <begin position="457"/>
        <end position="534"/>
    </location>
</feature>